<keyword evidence="5 9" id="KW-0028">Amino-acid biosynthesis</keyword>
<keyword evidence="8 9" id="KW-0413">Isomerase</keyword>
<dbReference type="CDD" id="cd00405">
    <property type="entry name" value="PRAI"/>
    <property type="match status" value="1"/>
</dbReference>
<proteinExistence type="inferred from homology"/>
<dbReference type="Proteomes" id="UP001597231">
    <property type="component" value="Unassembled WGS sequence"/>
</dbReference>
<evidence type="ECO:0000313" key="12">
    <source>
        <dbReference type="Proteomes" id="UP001597231"/>
    </source>
</evidence>
<dbReference type="Pfam" id="PF00697">
    <property type="entry name" value="PRAI"/>
    <property type="match status" value="1"/>
</dbReference>
<evidence type="ECO:0000256" key="6">
    <source>
        <dbReference type="ARBA" id="ARBA00022822"/>
    </source>
</evidence>
<comment type="pathway">
    <text evidence="2 9">Amino-acid biosynthesis; L-tryptophan biosynthesis; L-tryptophan from chorismate: step 3/5.</text>
</comment>
<feature type="domain" description="N-(5'phosphoribosyl) anthranilate isomerase (PRAI)" evidence="10">
    <location>
        <begin position="4"/>
        <end position="196"/>
    </location>
</feature>
<dbReference type="PANTHER" id="PTHR42894">
    <property type="entry name" value="N-(5'-PHOSPHORIBOSYL)ANTHRANILATE ISOMERASE"/>
    <property type="match status" value="1"/>
</dbReference>
<dbReference type="InterPro" id="IPR001240">
    <property type="entry name" value="PRAI_dom"/>
</dbReference>
<accession>A0ABW3TX44</accession>
<gene>
    <name evidence="9" type="primary">trpF</name>
    <name evidence="11" type="ORF">ACFQ38_08145</name>
</gene>
<evidence type="ECO:0000256" key="5">
    <source>
        <dbReference type="ARBA" id="ARBA00022605"/>
    </source>
</evidence>
<dbReference type="InterPro" id="IPR013785">
    <property type="entry name" value="Aldolase_TIM"/>
</dbReference>
<dbReference type="EMBL" id="JBHTLT010000039">
    <property type="protein sequence ID" value="MFD1205072.1"/>
    <property type="molecule type" value="Genomic_DNA"/>
</dbReference>
<reference evidence="12" key="1">
    <citation type="journal article" date="2019" name="Int. J. Syst. Evol. Microbiol.">
        <title>The Global Catalogue of Microorganisms (GCM) 10K type strain sequencing project: providing services to taxonomists for standard genome sequencing and annotation.</title>
        <authorList>
            <consortium name="The Broad Institute Genomics Platform"/>
            <consortium name="The Broad Institute Genome Sequencing Center for Infectious Disease"/>
            <person name="Wu L."/>
            <person name="Ma J."/>
        </authorList>
    </citation>
    <scope>NUCLEOTIDE SEQUENCE [LARGE SCALE GENOMIC DNA]</scope>
    <source>
        <strain evidence="12">CCUG 53915</strain>
    </source>
</reference>
<evidence type="ECO:0000256" key="3">
    <source>
        <dbReference type="ARBA" id="ARBA00012572"/>
    </source>
</evidence>
<evidence type="ECO:0000259" key="10">
    <source>
        <dbReference type="Pfam" id="PF00697"/>
    </source>
</evidence>
<evidence type="ECO:0000313" key="11">
    <source>
        <dbReference type="EMBL" id="MFD1205072.1"/>
    </source>
</evidence>
<evidence type="ECO:0000256" key="7">
    <source>
        <dbReference type="ARBA" id="ARBA00023141"/>
    </source>
</evidence>
<comment type="similarity">
    <text evidence="9">Belongs to the TrpF family.</text>
</comment>
<dbReference type="InterPro" id="IPR044643">
    <property type="entry name" value="TrpF_fam"/>
</dbReference>
<dbReference type="RefSeq" id="WP_336824914.1">
    <property type="nucleotide sequence ID" value="NZ_JBHTLT010000039.1"/>
</dbReference>
<comment type="caution">
    <text evidence="11">The sequence shown here is derived from an EMBL/GenBank/DDBJ whole genome shotgun (WGS) entry which is preliminary data.</text>
</comment>
<keyword evidence="12" id="KW-1185">Reference proteome</keyword>
<name>A0ABW3TX44_9BACL</name>
<dbReference type="GO" id="GO:0004640">
    <property type="term" value="F:phosphoribosylanthranilate isomerase activity"/>
    <property type="evidence" value="ECO:0007669"/>
    <property type="project" value="UniProtKB-EC"/>
</dbReference>
<keyword evidence="7 9" id="KW-0057">Aromatic amino acid biosynthesis</keyword>
<sequence length="203" mass="22830">MTKVKICGLMEKEHIRAAVDAGVDAVGFVFAPSRRRVTVEQARELASEVPSHVLKIGVFVNATQKDLLHAFREVPLDYVQYHGEETDDFIQKISLPSIKVVSVRGDEEIKKTTCFKSDYVLFDTPGIDFRGGSGKTFDWSVIEDIPIKNRLILAGGLHTGNVLQAIRQVNPYMVDVSSGVEVNRRKDTNLIREFIKTVKEQER</sequence>
<evidence type="ECO:0000256" key="8">
    <source>
        <dbReference type="ARBA" id="ARBA00023235"/>
    </source>
</evidence>
<protein>
    <recommendedName>
        <fullName evidence="4 9">N-(5'-phosphoribosyl)anthranilate isomerase</fullName>
        <shortName evidence="9">PRAI</shortName>
        <ecNumber evidence="3 9">5.3.1.24</ecNumber>
    </recommendedName>
</protein>
<dbReference type="NCBIfam" id="NF002300">
    <property type="entry name" value="PRK01222.1-7"/>
    <property type="match status" value="1"/>
</dbReference>
<dbReference type="HAMAP" id="MF_00135">
    <property type="entry name" value="PRAI"/>
    <property type="match status" value="1"/>
</dbReference>
<dbReference type="Gene3D" id="3.20.20.70">
    <property type="entry name" value="Aldolase class I"/>
    <property type="match status" value="1"/>
</dbReference>
<evidence type="ECO:0000256" key="1">
    <source>
        <dbReference type="ARBA" id="ARBA00001164"/>
    </source>
</evidence>
<dbReference type="SUPFAM" id="SSF51366">
    <property type="entry name" value="Ribulose-phoshate binding barrel"/>
    <property type="match status" value="1"/>
</dbReference>
<evidence type="ECO:0000256" key="9">
    <source>
        <dbReference type="HAMAP-Rule" id="MF_00135"/>
    </source>
</evidence>
<organism evidence="11 12">
    <name type="scientific">Sporosarcina contaminans</name>
    <dbReference type="NCBI Taxonomy" id="633403"/>
    <lineage>
        <taxon>Bacteria</taxon>
        <taxon>Bacillati</taxon>
        <taxon>Bacillota</taxon>
        <taxon>Bacilli</taxon>
        <taxon>Bacillales</taxon>
        <taxon>Caryophanaceae</taxon>
        <taxon>Sporosarcina</taxon>
    </lineage>
</organism>
<comment type="catalytic activity">
    <reaction evidence="1 9">
        <text>N-(5-phospho-beta-D-ribosyl)anthranilate = 1-(2-carboxyphenylamino)-1-deoxy-D-ribulose 5-phosphate</text>
        <dbReference type="Rhea" id="RHEA:21540"/>
        <dbReference type="ChEBI" id="CHEBI:18277"/>
        <dbReference type="ChEBI" id="CHEBI:58613"/>
        <dbReference type="EC" id="5.3.1.24"/>
    </reaction>
</comment>
<evidence type="ECO:0000256" key="4">
    <source>
        <dbReference type="ARBA" id="ARBA00022272"/>
    </source>
</evidence>
<dbReference type="PANTHER" id="PTHR42894:SF1">
    <property type="entry name" value="N-(5'-PHOSPHORIBOSYL)ANTHRANILATE ISOMERASE"/>
    <property type="match status" value="1"/>
</dbReference>
<dbReference type="InterPro" id="IPR011060">
    <property type="entry name" value="RibuloseP-bd_barrel"/>
</dbReference>
<keyword evidence="6 9" id="KW-0822">Tryptophan biosynthesis</keyword>
<dbReference type="EC" id="5.3.1.24" evidence="3 9"/>
<evidence type="ECO:0000256" key="2">
    <source>
        <dbReference type="ARBA" id="ARBA00004664"/>
    </source>
</evidence>